<feature type="compositionally biased region" description="Polar residues" evidence="1">
    <location>
        <begin position="642"/>
        <end position="652"/>
    </location>
</feature>
<feature type="compositionally biased region" description="Pro residues" evidence="1">
    <location>
        <begin position="403"/>
        <end position="414"/>
    </location>
</feature>
<keyword evidence="4" id="KW-1185">Reference proteome</keyword>
<feature type="region of interest" description="Disordered" evidence="1">
    <location>
        <begin position="728"/>
        <end position="747"/>
    </location>
</feature>
<organism evidence="3 4">
    <name type="scientific">Brassicogethes aeneus</name>
    <name type="common">Rape pollen beetle</name>
    <name type="synonym">Meligethes aeneus</name>
    <dbReference type="NCBI Taxonomy" id="1431903"/>
    <lineage>
        <taxon>Eukaryota</taxon>
        <taxon>Metazoa</taxon>
        <taxon>Ecdysozoa</taxon>
        <taxon>Arthropoda</taxon>
        <taxon>Hexapoda</taxon>
        <taxon>Insecta</taxon>
        <taxon>Pterygota</taxon>
        <taxon>Neoptera</taxon>
        <taxon>Endopterygota</taxon>
        <taxon>Coleoptera</taxon>
        <taxon>Polyphaga</taxon>
        <taxon>Cucujiformia</taxon>
        <taxon>Nitidulidae</taxon>
        <taxon>Meligethinae</taxon>
        <taxon>Brassicogethes</taxon>
    </lineage>
</organism>
<dbReference type="Pfam" id="PF00069">
    <property type="entry name" value="Pkinase"/>
    <property type="match status" value="1"/>
</dbReference>
<protein>
    <recommendedName>
        <fullName evidence="2">Protein kinase domain-containing protein</fullName>
    </recommendedName>
</protein>
<dbReference type="PANTHER" id="PTHR47907">
    <property type="entry name" value="PROTEIN KINASE DOMAIN-CONTAINING PROTEIN"/>
    <property type="match status" value="1"/>
</dbReference>
<dbReference type="OrthoDB" id="2018507at2759"/>
<gene>
    <name evidence="3" type="ORF">MELIAE_LOCUS343</name>
</gene>
<dbReference type="InterPro" id="IPR000719">
    <property type="entry name" value="Prot_kinase_dom"/>
</dbReference>
<dbReference type="SMART" id="SM00220">
    <property type="entry name" value="S_TKc"/>
    <property type="match status" value="1"/>
</dbReference>
<feature type="region of interest" description="Disordered" evidence="1">
    <location>
        <begin position="640"/>
        <end position="659"/>
    </location>
</feature>
<feature type="region of interest" description="Disordered" evidence="1">
    <location>
        <begin position="770"/>
        <end position="819"/>
    </location>
</feature>
<accession>A0A9P0ALH5</accession>
<feature type="region of interest" description="Disordered" evidence="1">
    <location>
        <begin position="1105"/>
        <end position="1188"/>
    </location>
</feature>
<dbReference type="SUPFAM" id="SSF56112">
    <property type="entry name" value="Protein kinase-like (PK-like)"/>
    <property type="match status" value="1"/>
</dbReference>
<reference evidence="3" key="1">
    <citation type="submission" date="2021-12" db="EMBL/GenBank/DDBJ databases">
        <authorList>
            <person name="King R."/>
        </authorList>
    </citation>
    <scope>NUCLEOTIDE SEQUENCE</scope>
</reference>
<dbReference type="GO" id="GO:0004672">
    <property type="term" value="F:protein kinase activity"/>
    <property type="evidence" value="ECO:0007669"/>
    <property type="project" value="InterPro"/>
</dbReference>
<evidence type="ECO:0000313" key="3">
    <source>
        <dbReference type="EMBL" id="CAH0546099.1"/>
    </source>
</evidence>
<dbReference type="EMBL" id="OV121132">
    <property type="protein sequence ID" value="CAH0546099.1"/>
    <property type="molecule type" value="Genomic_DNA"/>
</dbReference>
<evidence type="ECO:0000313" key="4">
    <source>
        <dbReference type="Proteomes" id="UP001154078"/>
    </source>
</evidence>
<feature type="compositionally biased region" description="Polar residues" evidence="1">
    <location>
        <begin position="525"/>
        <end position="536"/>
    </location>
</feature>
<proteinExistence type="predicted"/>
<dbReference type="Gene3D" id="1.10.510.10">
    <property type="entry name" value="Transferase(Phosphotransferase) domain 1"/>
    <property type="match status" value="1"/>
</dbReference>
<feature type="compositionally biased region" description="Basic residues" evidence="1">
    <location>
        <begin position="1126"/>
        <end position="1135"/>
    </location>
</feature>
<dbReference type="GO" id="GO:0005524">
    <property type="term" value="F:ATP binding"/>
    <property type="evidence" value="ECO:0007669"/>
    <property type="project" value="InterPro"/>
</dbReference>
<dbReference type="PROSITE" id="PS00108">
    <property type="entry name" value="PROTEIN_KINASE_ST"/>
    <property type="match status" value="1"/>
</dbReference>
<dbReference type="CDD" id="cd14037">
    <property type="entry name" value="STKc_NAK_like"/>
    <property type="match status" value="1"/>
</dbReference>
<feature type="compositionally biased region" description="Basic and acidic residues" evidence="1">
    <location>
        <begin position="1169"/>
        <end position="1178"/>
    </location>
</feature>
<dbReference type="AlphaFoldDB" id="A0A9P0ALH5"/>
<feature type="domain" description="Protein kinase" evidence="2">
    <location>
        <begin position="34"/>
        <end position="299"/>
    </location>
</feature>
<dbReference type="InterPro" id="IPR008271">
    <property type="entry name" value="Ser/Thr_kinase_AS"/>
</dbReference>
<dbReference type="InterPro" id="IPR051744">
    <property type="entry name" value="AP2_assoc_SerThr_kinase"/>
</dbReference>
<feature type="region of interest" description="Disordered" evidence="1">
    <location>
        <begin position="516"/>
        <end position="583"/>
    </location>
</feature>
<evidence type="ECO:0000259" key="2">
    <source>
        <dbReference type="PROSITE" id="PS50011"/>
    </source>
</evidence>
<dbReference type="PROSITE" id="PS50011">
    <property type="entry name" value="PROTEIN_KINASE_DOM"/>
    <property type="match status" value="1"/>
</dbReference>
<feature type="region of interest" description="Disordered" evidence="1">
    <location>
        <begin position="386"/>
        <end position="504"/>
    </location>
</feature>
<dbReference type="PANTHER" id="PTHR47907:SF4">
    <property type="entry name" value="BMP-2-INDUCIBLE PROTEIN KINASE ISOFORM X1"/>
    <property type="match status" value="1"/>
</dbReference>
<sequence length="1188" mass="130815">MKKLFSKIETKIDNTSREANNFIGKVFTVGRHTVTVEDVLAEGGFAIVYLVKSNSGTRYALKRMYVNNEPDLNVCKREIQIASSLSGHKNIIGYVDSSLTATGGGVHEVLLLMPYCQENVLGMMRARVKANFTEHEVMSIFCDTCEAVSRLHHCKTPIIHRDLKVENILVGENGNYVICDFGSATARILNPAEKGVATVEEEIKRYTTLSYRAPEMVDMYSGKVISTKADIWALGCLLYKLCFFALPFGESTLAIQSGNFSIPDGSKYSKGVHQLIRYMLEPDPDMRPDIFQVSCVAFQVARKENPVKNLMKTPVPVLEDLIVPPLESELKKTQVKVVSKTPTIPIVEGTSVMPRQRPKASSTTPLTIQSIPLTICPSPTLAAKKSQSPVTSAAQNFQGTAPAFPPPPLFPPPPAEKRLDSLFQSSVYPDPFRDEGASPGAESEEPPQGPASVGLVSPEAAESPVLFGSGNVARSGVSAGGSPPSTPTLAVPKGHRRNMSDTSAFNKVYTTETTQFLAPYESSKPRSSADSPTLQGSGDVVRARVPIGSSVSTTDVSHAVGSDGRSLSADVADWNPFEEPPFGQMTEDHIFGAEFDKIRRGSQSSIQGVKSRESLVMSVSEDPFGCAPFSLPVRRGDRAANSAKTGLQSTATPVYRTNIPEPLIEEETTTSFNYSPEPSNLTFSEGDVPLITDTEAESNNAISPPYVKAPLEDRSKYEKLIPVAYITTDSSGDEQEPNRNFDRSKKKRKIHFPEKILKTVEIPIVKTFTKEKKTKKKKAKTDENNVGGVDSDDSIGSASDLRVDDDEVEQPAKKNEAVSETISESIKTCGSSAYHAECESLATRDDDYTSRKIRALRKEEAKKTAEVITEDLLFVGHQYGEKPLLMDDELDSDCGETVENEWDKKDAKELWIKPSSSFEDESDVFAMAPFAKSKKAKQVFSPTTSTAETVVEVKNDFSPVFSSRKSSVTSTSNNPFLTPEFPIQETTPFGKVIVTSNFINIELPSTPSSEFKVTTFESNFDPVAFISDKKEVIYENVNLPEVNHFDDSFSSPKHIEVTYQEFSADLAENYVPNDIVRSESQEIAHKHKKDKKKEKSKYQLIDESISDDSPSYSNKIKIASSQKTGKPGKYKKPSKHKSEGGFSNMSFEDFPSDDQNIVDRPVMPFEVVRTPEQEEKKYVPKRIGNPFS</sequence>
<evidence type="ECO:0000256" key="1">
    <source>
        <dbReference type="SAM" id="MobiDB-lite"/>
    </source>
</evidence>
<name>A0A9P0ALH5_BRAAE</name>
<dbReference type="InterPro" id="IPR011009">
    <property type="entry name" value="Kinase-like_dom_sf"/>
</dbReference>
<feature type="compositionally biased region" description="Polar residues" evidence="1">
    <location>
        <begin position="1107"/>
        <end position="1122"/>
    </location>
</feature>
<feature type="compositionally biased region" description="Polar residues" evidence="1">
    <location>
        <begin position="386"/>
        <end position="399"/>
    </location>
</feature>
<dbReference type="Proteomes" id="UP001154078">
    <property type="component" value="Chromosome 1"/>
</dbReference>